<reference evidence="1 2" key="1">
    <citation type="submission" date="2016-10" db="EMBL/GenBank/DDBJ databases">
        <authorList>
            <person name="de Groot N.N."/>
        </authorList>
    </citation>
    <scope>NUCLEOTIDE SEQUENCE [LARGE SCALE GENOMIC DNA]</scope>
    <source>
        <strain evidence="1 2">Nm24</strain>
    </source>
</reference>
<dbReference type="Pfam" id="PF09957">
    <property type="entry name" value="VapB_antitoxin"/>
    <property type="match status" value="1"/>
</dbReference>
<proteinExistence type="predicted"/>
<name>A0A1I7J3V3_9PROT</name>
<dbReference type="InterPro" id="IPR019239">
    <property type="entry name" value="VapB_antitoxin"/>
</dbReference>
<evidence type="ECO:0000313" key="1">
    <source>
        <dbReference type="EMBL" id="SFU79856.1"/>
    </source>
</evidence>
<sequence length="65" mass="7326">MRTTLTIDDELLKEAEVLTGLTEKTALVREALRALVQRESAKRLALLGGTEPQLEQIVRRQPELL</sequence>
<organism evidence="1 2">
    <name type="scientific">Nitrosomonas eutropha</name>
    <dbReference type="NCBI Taxonomy" id="916"/>
    <lineage>
        <taxon>Bacteria</taxon>
        <taxon>Pseudomonadati</taxon>
        <taxon>Pseudomonadota</taxon>
        <taxon>Betaproteobacteria</taxon>
        <taxon>Nitrosomonadales</taxon>
        <taxon>Nitrosomonadaceae</taxon>
        <taxon>Nitrosomonas</taxon>
    </lineage>
</organism>
<dbReference type="AlphaFoldDB" id="A0A1I7J3V3"/>
<protein>
    <submittedName>
        <fullName evidence="1">Antitoxin of type II TA system, VapB</fullName>
    </submittedName>
</protein>
<dbReference type="OrthoDB" id="332069at2"/>
<evidence type="ECO:0000313" key="2">
    <source>
        <dbReference type="Proteomes" id="UP000183926"/>
    </source>
</evidence>
<dbReference type="Proteomes" id="UP000183926">
    <property type="component" value="Unassembled WGS sequence"/>
</dbReference>
<accession>A0A1I7J3V3</accession>
<dbReference type="EMBL" id="FPBL01000014">
    <property type="protein sequence ID" value="SFU79856.1"/>
    <property type="molecule type" value="Genomic_DNA"/>
</dbReference>
<dbReference type="RefSeq" id="WP_074929401.1">
    <property type="nucleotide sequence ID" value="NZ_FPBL01000014.1"/>
</dbReference>
<gene>
    <name evidence="1" type="ORF">SAMN05216339_1145</name>
</gene>